<dbReference type="CDD" id="cd03392">
    <property type="entry name" value="PAP2_like_2"/>
    <property type="match status" value="1"/>
</dbReference>
<dbReference type="PANTHER" id="PTHR14969">
    <property type="entry name" value="SPHINGOSINE-1-PHOSPHATE PHOSPHOHYDROLASE"/>
    <property type="match status" value="1"/>
</dbReference>
<evidence type="ECO:0000256" key="1">
    <source>
        <dbReference type="SAM" id="Phobius"/>
    </source>
</evidence>
<dbReference type="SMART" id="SM00014">
    <property type="entry name" value="acidPPc"/>
    <property type="match status" value="1"/>
</dbReference>
<dbReference type="RefSeq" id="WP_349218182.1">
    <property type="nucleotide sequence ID" value="NZ_JBBMFD010000003.1"/>
</dbReference>
<proteinExistence type="predicted"/>
<feature type="transmembrane region" description="Helical" evidence="1">
    <location>
        <begin position="64"/>
        <end position="89"/>
    </location>
</feature>
<comment type="caution">
    <text evidence="3">The sequence shown here is derived from an EMBL/GenBank/DDBJ whole genome shotgun (WGS) entry which is preliminary data.</text>
</comment>
<dbReference type="Pfam" id="PF01569">
    <property type="entry name" value="PAP2"/>
    <property type="match status" value="1"/>
</dbReference>
<evidence type="ECO:0000313" key="3">
    <source>
        <dbReference type="EMBL" id="MEQ2439907.1"/>
    </source>
</evidence>
<evidence type="ECO:0000259" key="2">
    <source>
        <dbReference type="SMART" id="SM00014"/>
    </source>
</evidence>
<organism evidence="3 4">
    <name type="scientific">Solibaculum intestinale</name>
    <dbReference type="NCBI Taxonomy" id="3133165"/>
    <lineage>
        <taxon>Bacteria</taxon>
        <taxon>Bacillati</taxon>
        <taxon>Bacillota</taxon>
        <taxon>Clostridia</taxon>
        <taxon>Eubacteriales</taxon>
        <taxon>Oscillospiraceae</taxon>
        <taxon>Solibaculum</taxon>
    </lineage>
</organism>
<dbReference type="Gene3D" id="1.20.144.10">
    <property type="entry name" value="Phosphatidic acid phosphatase type 2/haloperoxidase"/>
    <property type="match status" value="2"/>
</dbReference>
<feature type="transmembrane region" description="Helical" evidence="1">
    <location>
        <begin position="96"/>
        <end position="113"/>
    </location>
</feature>
<name>A0ABV1DZY3_9FIRM</name>
<protein>
    <submittedName>
        <fullName evidence="3">Phosphatase PAP2 family protein</fullName>
    </submittedName>
</protein>
<dbReference type="InterPro" id="IPR036938">
    <property type="entry name" value="PAP2/HPO_sf"/>
</dbReference>
<dbReference type="Proteomes" id="UP001489509">
    <property type="component" value="Unassembled WGS sequence"/>
</dbReference>
<dbReference type="InterPro" id="IPR000326">
    <property type="entry name" value="PAP2/HPO"/>
</dbReference>
<keyword evidence="1" id="KW-0812">Transmembrane</keyword>
<feature type="domain" description="Phosphatidic acid phosphatase type 2/haloperoxidase" evidence="2">
    <location>
        <begin position="93"/>
        <end position="207"/>
    </location>
</feature>
<feature type="transmembrane region" description="Helical" evidence="1">
    <location>
        <begin position="16"/>
        <end position="37"/>
    </location>
</feature>
<accession>A0ABV1DZY3</accession>
<reference evidence="3 4" key="1">
    <citation type="submission" date="2024-03" db="EMBL/GenBank/DDBJ databases">
        <title>Human intestinal bacterial collection.</title>
        <authorList>
            <person name="Pauvert C."/>
            <person name="Hitch T.C.A."/>
            <person name="Clavel T."/>
        </authorList>
    </citation>
    <scope>NUCLEOTIDE SEQUENCE [LARGE SCALE GENOMIC DNA]</scope>
    <source>
        <strain evidence="3 4">CLA-JM-H44</strain>
    </source>
</reference>
<gene>
    <name evidence="3" type="ORF">WMO26_03590</name>
</gene>
<sequence>MTGGKTRGVRLFFQKYRVLLGLGLPLTVFAVLAVLIVNDRTAGFDSAIYHFLSSMITPQTTRSFIFLTNLCSPAFLIGISILLLAFFLFRHKLYPALAIPVNLLLSSVINTFAKSVFDRPRPDINQLVDVGGFSFPSGHSFVAISFYGFLIYLVARYCRGRYKYPLMLLLFLVIPCVGISRVYLGVHYSSDVLAGFSLGGAWLAFYIFLAERVRHTLEEKKGGSR</sequence>
<keyword evidence="1" id="KW-1133">Transmembrane helix</keyword>
<keyword evidence="4" id="KW-1185">Reference proteome</keyword>
<keyword evidence="1" id="KW-0472">Membrane</keyword>
<dbReference type="EMBL" id="JBBMFD010000003">
    <property type="protein sequence ID" value="MEQ2439907.1"/>
    <property type="molecule type" value="Genomic_DNA"/>
</dbReference>
<evidence type="ECO:0000313" key="4">
    <source>
        <dbReference type="Proteomes" id="UP001489509"/>
    </source>
</evidence>
<feature type="transmembrane region" description="Helical" evidence="1">
    <location>
        <begin position="133"/>
        <end position="154"/>
    </location>
</feature>
<feature type="transmembrane region" description="Helical" evidence="1">
    <location>
        <begin position="192"/>
        <end position="210"/>
    </location>
</feature>
<dbReference type="SUPFAM" id="SSF48317">
    <property type="entry name" value="Acid phosphatase/Vanadium-dependent haloperoxidase"/>
    <property type="match status" value="1"/>
</dbReference>
<dbReference type="PANTHER" id="PTHR14969:SF13">
    <property type="entry name" value="AT30094P"/>
    <property type="match status" value="1"/>
</dbReference>
<feature type="transmembrane region" description="Helical" evidence="1">
    <location>
        <begin position="166"/>
        <end position="186"/>
    </location>
</feature>